<reference evidence="4" key="3">
    <citation type="submission" date="2024-03" db="EMBL/GenBank/DDBJ databases">
        <title>The Genome Sequence of Enterococcus sp. DIV0242b.</title>
        <authorList>
            <consortium name="The Broad Institute Genomics Platform"/>
            <consortium name="The Broad Institute Microbial Omics Core"/>
            <consortium name="The Broad Institute Genomic Center for Infectious Diseases"/>
            <person name="Earl A."/>
            <person name="Manson A."/>
            <person name="Gilmore M."/>
            <person name="Schwartman J."/>
            <person name="Shea T."/>
            <person name="Abouelleil A."/>
            <person name="Cao P."/>
            <person name="Chapman S."/>
            <person name="Cusick C."/>
            <person name="Young S."/>
            <person name="Neafsey D."/>
            <person name="Nusbaum C."/>
            <person name="Birren B."/>
        </authorList>
    </citation>
    <scope>NUCLEOTIDE SEQUENCE</scope>
    <source>
        <strain evidence="4">9E7_DIV0242</strain>
    </source>
</reference>
<dbReference type="RefSeq" id="WP_086348830.1">
    <property type="nucleotide sequence ID" value="NZ_CP147247.1"/>
</dbReference>
<dbReference type="Pfam" id="PF16571">
    <property type="entry name" value="FBP_C"/>
    <property type="match status" value="1"/>
</dbReference>
<proteinExistence type="predicted"/>
<evidence type="ECO:0008006" key="6">
    <source>
        <dbReference type="Google" id="ProtNLM"/>
    </source>
</evidence>
<dbReference type="EMBL" id="CP147247">
    <property type="protein sequence ID" value="WYJ91243.1"/>
    <property type="molecule type" value="Genomic_DNA"/>
</dbReference>
<gene>
    <name evidence="3" type="ORF">A5888_001771</name>
    <name evidence="4" type="ORF">A5888_003011</name>
</gene>
<evidence type="ECO:0000259" key="1">
    <source>
        <dbReference type="Pfam" id="PF07299"/>
    </source>
</evidence>
<evidence type="ECO:0000313" key="4">
    <source>
        <dbReference type="EMBL" id="WYJ91243.1"/>
    </source>
</evidence>
<dbReference type="OrthoDB" id="1891078at2"/>
<dbReference type="InterPro" id="IPR038344">
    <property type="entry name" value="EF-G_N_sf"/>
</dbReference>
<dbReference type="Proteomes" id="UP000195141">
    <property type="component" value="Chromosome"/>
</dbReference>
<dbReference type="Gene3D" id="1.20.1280.250">
    <property type="match status" value="1"/>
</dbReference>
<sequence length="208" mass="23970">MLQPYQYNEVKQEITNLINIYKTVNDKQVVKTSQAMVTLKIEPILGKALHESIYDEYMDVKLTNARAVKIYEKLREHIVPFPTVSAKQIEKSFKKVKKLKYPKLEEYDLKETSYLAWDDIGTQRKYITLFYEEKLVGIYGVMSPQVIKNVCSICNHIGNVAMFLSTTKSSGDGTYTKKGNYVCTDSQACNQQLTSLDALYDFYHTLSK</sequence>
<evidence type="ECO:0000313" key="5">
    <source>
        <dbReference type="Proteomes" id="UP000195141"/>
    </source>
</evidence>
<feature type="domain" description="Elongation factor G-binding protein C-terminal treble-clef zinc-finger" evidence="2">
    <location>
        <begin position="94"/>
        <end position="193"/>
    </location>
</feature>
<dbReference type="CDD" id="cd16342">
    <property type="entry name" value="FusC_FusB"/>
    <property type="match status" value="1"/>
</dbReference>
<evidence type="ECO:0000259" key="2">
    <source>
        <dbReference type="Pfam" id="PF16571"/>
    </source>
</evidence>
<protein>
    <recommendedName>
        <fullName evidence="6">Fibronectin-binding protein</fullName>
    </recommendedName>
</protein>
<name>A0A242K8Z4_9ENTE</name>
<reference evidence="3" key="1">
    <citation type="submission" date="2017-05" db="EMBL/GenBank/DDBJ databases">
        <title>The Genome Sequence of Enterococcus sp. 9E7_DIV0242.</title>
        <authorList>
            <consortium name="The Broad Institute Genomics Platform"/>
            <consortium name="The Broad Institute Genomic Center for Infectious Diseases"/>
            <person name="Earl A."/>
            <person name="Manson A."/>
            <person name="Schwartman J."/>
            <person name="Gilmore M."/>
            <person name="Abouelleil A."/>
            <person name="Cao P."/>
            <person name="Chapman S."/>
            <person name="Cusick C."/>
            <person name="Shea T."/>
            <person name="Young S."/>
            <person name="Neafsey D."/>
            <person name="Nusbaum C."/>
            <person name="Birren B."/>
        </authorList>
    </citation>
    <scope>NUCLEOTIDE SEQUENCE [LARGE SCALE GENOMIC DNA]</scope>
    <source>
        <strain evidence="3">9E7_DIV0242</strain>
    </source>
</reference>
<accession>A0A242K8Z4</accession>
<dbReference type="InterPro" id="IPR010841">
    <property type="entry name" value="EF-G-binding_N"/>
</dbReference>
<reference evidence="4" key="2">
    <citation type="submission" date="2017-05" db="EMBL/GenBank/DDBJ databases">
        <authorList>
            <consortium name="The Broad Institute Genomics Platform"/>
            <consortium name="The Broad Institute Genomic Center for Infectious Diseases"/>
            <person name="Earl A."/>
            <person name="Manson A."/>
            <person name="Schwartman J."/>
            <person name="Gilmore M."/>
            <person name="Abouelleil A."/>
            <person name="Cao P."/>
            <person name="Chapman S."/>
            <person name="Cusick C."/>
            <person name="Shea T."/>
            <person name="Young S."/>
            <person name="Neafsey D."/>
            <person name="Nusbaum C."/>
            <person name="Birren B."/>
        </authorList>
    </citation>
    <scope>NUCLEOTIDE SEQUENCE</scope>
    <source>
        <strain evidence="4">9E7_DIV0242</strain>
    </source>
</reference>
<dbReference type="AlphaFoldDB" id="A0A242K8Z4"/>
<dbReference type="Pfam" id="PF07299">
    <property type="entry name" value="EF-G-binding_N"/>
    <property type="match status" value="1"/>
</dbReference>
<dbReference type="EMBL" id="NGMM01000002">
    <property type="protein sequence ID" value="OTP17633.1"/>
    <property type="molecule type" value="Genomic_DNA"/>
</dbReference>
<keyword evidence="5" id="KW-1185">Reference proteome</keyword>
<dbReference type="InterPro" id="IPR032330">
    <property type="entry name" value="EF-G-binding_C"/>
</dbReference>
<evidence type="ECO:0000313" key="3">
    <source>
        <dbReference type="EMBL" id="OTP17633.1"/>
    </source>
</evidence>
<organism evidence="3">
    <name type="scientific">Candidatus Enterococcus clewellii</name>
    <dbReference type="NCBI Taxonomy" id="1834193"/>
    <lineage>
        <taxon>Bacteria</taxon>
        <taxon>Bacillati</taxon>
        <taxon>Bacillota</taxon>
        <taxon>Bacilli</taxon>
        <taxon>Lactobacillales</taxon>
        <taxon>Enterococcaceae</taxon>
        <taxon>Enterococcus</taxon>
    </lineage>
</organism>
<feature type="domain" description="Elongation factor G-binding protein N-terminal" evidence="1">
    <location>
        <begin position="1"/>
        <end position="82"/>
    </location>
</feature>